<keyword evidence="2" id="KW-0812">Transmembrane</keyword>
<organism evidence="3 6">
    <name type="scientific">Adineta ricciae</name>
    <name type="common">Rotifer</name>
    <dbReference type="NCBI Taxonomy" id="249248"/>
    <lineage>
        <taxon>Eukaryota</taxon>
        <taxon>Metazoa</taxon>
        <taxon>Spiralia</taxon>
        <taxon>Gnathifera</taxon>
        <taxon>Rotifera</taxon>
        <taxon>Eurotatoria</taxon>
        <taxon>Bdelloidea</taxon>
        <taxon>Adinetida</taxon>
        <taxon>Adinetidae</taxon>
        <taxon>Adineta</taxon>
    </lineage>
</organism>
<gene>
    <name evidence="3" type="ORF">EDS130_LOCUS2350</name>
    <name evidence="4" type="ORF">XAT740_LOCUS22794</name>
</gene>
<evidence type="ECO:0000313" key="5">
    <source>
        <dbReference type="Proteomes" id="UP000663828"/>
    </source>
</evidence>
<evidence type="ECO:0000313" key="6">
    <source>
        <dbReference type="Proteomes" id="UP000663852"/>
    </source>
</evidence>
<accession>A0A813PEC1</accession>
<feature type="region of interest" description="Disordered" evidence="1">
    <location>
        <begin position="71"/>
        <end position="96"/>
    </location>
</feature>
<name>A0A813PEC1_ADIRI</name>
<dbReference type="OrthoDB" id="9978469at2759"/>
<evidence type="ECO:0000256" key="1">
    <source>
        <dbReference type="SAM" id="MobiDB-lite"/>
    </source>
</evidence>
<keyword evidence="2" id="KW-0472">Membrane</keyword>
<evidence type="ECO:0000256" key="2">
    <source>
        <dbReference type="SAM" id="Phobius"/>
    </source>
</evidence>
<dbReference type="EMBL" id="CAJNOJ010000005">
    <property type="protein sequence ID" value="CAF0752209.1"/>
    <property type="molecule type" value="Genomic_DNA"/>
</dbReference>
<evidence type="ECO:0000313" key="4">
    <source>
        <dbReference type="EMBL" id="CAF1185050.1"/>
    </source>
</evidence>
<reference evidence="3" key="1">
    <citation type="submission" date="2021-02" db="EMBL/GenBank/DDBJ databases">
        <authorList>
            <person name="Nowell W R."/>
        </authorList>
    </citation>
    <scope>NUCLEOTIDE SEQUENCE</scope>
</reference>
<evidence type="ECO:0000313" key="3">
    <source>
        <dbReference type="EMBL" id="CAF0752209.1"/>
    </source>
</evidence>
<dbReference type="EMBL" id="CAJNOR010001694">
    <property type="protein sequence ID" value="CAF1185050.1"/>
    <property type="molecule type" value="Genomic_DNA"/>
</dbReference>
<proteinExistence type="predicted"/>
<keyword evidence="2" id="KW-1133">Transmembrane helix</keyword>
<dbReference type="AlphaFoldDB" id="A0A813PEC1"/>
<feature type="transmembrane region" description="Helical" evidence="2">
    <location>
        <begin position="7"/>
        <end position="33"/>
    </location>
</feature>
<keyword evidence="5" id="KW-1185">Reference proteome</keyword>
<dbReference type="Proteomes" id="UP000663828">
    <property type="component" value="Unassembled WGS sequence"/>
</dbReference>
<protein>
    <submittedName>
        <fullName evidence="3">Uncharacterized protein</fullName>
    </submittedName>
</protein>
<sequence length="96" mass="10373">MDDDTRAMVVGLSVGIGGFVGILFAFCICWQIVCGSWCDNENNRSSVRPAPARHQRKRVLASKQHSFVSTVAPSMTSTGSIPSSSNDLASKLKTFH</sequence>
<comment type="caution">
    <text evidence="3">The sequence shown here is derived from an EMBL/GenBank/DDBJ whole genome shotgun (WGS) entry which is preliminary data.</text>
</comment>
<feature type="compositionally biased region" description="Low complexity" evidence="1">
    <location>
        <begin position="73"/>
        <end position="85"/>
    </location>
</feature>
<dbReference type="Proteomes" id="UP000663852">
    <property type="component" value="Unassembled WGS sequence"/>
</dbReference>